<feature type="compositionally biased region" description="Polar residues" evidence="1">
    <location>
        <begin position="269"/>
        <end position="278"/>
    </location>
</feature>
<evidence type="ECO:0000256" key="1">
    <source>
        <dbReference type="SAM" id="MobiDB-lite"/>
    </source>
</evidence>
<dbReference type="PANTHER" id="PTHR40628:SF1">
    <property type="entry name" value="CHROMO DOMAIN-CONTAINING PROTEIN"/>
    <property type="match status" value="1"/>
</dbReference>
<reference evidence="2" key="1">
    <citation type="journal article" date="2023" name="Mol. Phylogenet. Evol.">
        <title>Genome-scale phylogeny and comparative genomics of the fungal order Sordariales.</title>
        <authorList>
            <person name="Hensen N."/>
            <person name="Bonometti L."/>
            <person name="Westerberg I."/>
            <person name="Brannstrom I.O."/>
            <person name="Guillou S."/>
            <person name="Cros-Aarteil S."/>
            <person name="Calhoun S."/>
            <person name="Haridas S."/>
            <person name="Kuo A."/>
            <person name="Mondo S."/>
            <person name="Pangilinan J."/>
            <person name="Riley R."/>
            <person name="LaButti K."/>
            <person name="Andreopoulos B."/>
            <person name="Lipzen A."/>
            <person name="Chen C."/>
            <person name="Yan M."/>
            <person name="Daum C."/>
            <person name="Ng V."/>
            <person name="Clum A."/>
            <person name="Steindorff A."/>
            <person name="Ohm R.A."/>
            <person name="Martin F."/>
            <person name="Silar P."/>
            <person name="Natvig D.O."/>
            <person name="Lalanne C."/>
            <person name="Gautier V."/>
            <person name="Ament-Velasquez S.L."/>
            <person name="Kruys A."/>
            <person name="Hutchinson M.I."/>
            <person name="Powell A.J."/>
            <person name="Barry K."/>
            <person name="Miller A.N."/>
            <person name="Grigoriev I.V."/>
            <person name="Debuchy R."/>
            <person name="Gladieux P."/>
            <person name="Hiltunen Thoren M."/>
            <person name="Johannesson H."/>
        </authorList>
    </citation>
    <scope>NUCLEOTIDE SEQUENCE</scope>
    <source>
        <strain evidence="2">PSN243</strain>
    </source>
</reference>
<sequence>MSTTKSKMPTGYKMADTSTLTPEEEQWVKDHWGSEHHFLQAYGLNIYKEEDREEGRAMTRGLMKQDVAKDRRWFRDYFALPTATVITTPHGDLKAVGRGRILFPVRRSKDSPRSNGVLHLFDAFHVPDAPFNIICPQLVDLYLRRCSRYFWPASGVSGELVNARGRAAAYCEKYPFYEVYVLILSYPPYGPRTGQSTLDAQSKETLPMRWPRSEQEKWYGDEGLDRILRQEHRVATIRFEVNKGRDWDDMDVDTNSASSYSSESIHSKTGGNKENYETSPAETILSRGNTSSARGPANDLFNLGTISGLQIAETRHEVREILCLRTRSTRK</sequence>
<reference evidence="2" key="2">
    <citation type="submission" date="2023-05" db="EMBL/GenBank/DDBJ databases">
        <authorList>
            <consortium name="Lawrence Berkeley National Laboratory"/>
            <person name="Steindorff A."/>
            <person name="Hensen N."/>
            <person name="Bonometti L."/>
            <person name="Westerberg I."/>
            <person name="Brannstrom I.O."/>
            <person name="Guillou S."/>
            <person name="Cros-Aarteil S."/>
            <person name="Calhoun S."/>
            <person name="Haridas S."/>
            <person name="Kuo A."/>
            <person name="Mondo S."/>
            <person name="Pangilinan J."/>
            <person name="Riley R."/>
            <person name="Labutti K."/>
            <person name="Andreopoulos B."/>
            <person name="Lipzen A."/>
            <person name="Chen C."/>
            <person name="Yanf M."/>
            <person name="Daum C."/>
            <person name="Ng V."/>
            <person name="Clum A."/>
            <person name="Ohm R."/>
            <person name="Martin F."/>
            <person name="Silar P."/>
            <person name="Natvig D."/>
            <person name="Lalanne C."/>
            <person name="Gautier V."/>
            <person name="Ament-Velasquez S.L."/>
            <person name="Kruys A."/>
            <person name="Hutchinson M.I."/>
            <person name="Powell A.J."/>
            <person name="Barry K."/>
            <person name="Miller A.N."/>
            <person name="Grigoriev I.V."/>
            <person name="Debuchy R."/>
            <person name="Gladieux P."/>
            <person name="Thoren M.H."/>
            <person name="Johannesson H."/>
        </authorList>
    </citation>
    <scope>NUCLEOTIDE SEQUENCE</scope>
    <source>
        <strain evidence="2">PSN243</strain>
    </source>
</reference>
<dbReference type="AlphaFoldDB" id="A0AAV9G8D8"/>
<proteinExistence type="predicted"/>
<feature type="region of interest" description="Disordered" evidence="1">
    <location>
        <begin position="248"/>
        <end position="278"/>
    </location>
</feature>
<comment type="caution">
    <text evidence="2">The sequence shown here is derived from an EMBL/GenBank/DDBJ whole genome shotgun (WGS) entry which is preliminary data.</text>
</comment>
<accession>A0AAV9G8D8</accession>
<dbReference type="PANTHER" id="PTHR40628">
    <property type="entry name" value="CHROMO DOMAIN-CONTAINING PROTEIN"/>
    <property type="match status" value="1"/>
</dbReference>
<dbReference type="Proteomes" id="UP001321760">
    <property type="component" value="Unassembled WGS sequence"/>
</dbReference>
<gene>
    <name evidence="2" type="ORF">QBC34DRAFT_441962</name>
</gene>
<keyword evidence="3" id="KW-1185">Reference proteome</keyword>
<dbReference type="EMBL" id="MU865969">
    <property type="protein sequence ID" value="KAK4445054.1"/>
    <property type="molecule type" value="Genomic_DNA"/>
</dbReference>
<name>A0AAV9G8D8_9PEZI</name>
<organism evidence="2 3">
    <name type="scientific">Podospora aff. communis PSN243</name>
    <dbReference type="NCBI Taxonomy" id="3040156"/>
    <lineage>
        <taxon>Eukaryota</taxon>
        <taxon>Fungi</taxon>
        <taxon>Dikarya</taxon>
        <taxon>Ascomycota</taxon>
        <taxon>Pezizomycotina</taxon>
        <taxon>Sordariomycetes</taxon>
        <taxon>Sordariomycetidae</taxon>
        <taxon>Sordariales</taxon>
        <taxon>Podosporaceae</taxon>
        <taxon>Podospora</taxon>
    </lineage>
</organism>
<protein>
    <submittedName>
        <fullName evidence="2">Uncharacterized protein</fullName>
    </submittedName>
</protein>
<evidence type="ECO:0000313" key="3">
    <source>
        <dbReference type="Proteomes" id="UP001321760"/>
    </source>
</evidence>
<evidence type="ECO:0000313" key="2">
    <source>
        <dbReference type="EMBL" id="KAK4445054.1"/>
    </source>
</evidence>